<comment type="cofactor">
    <cofactor evidence="3">
        <name>methylcob(III)alamin</name>
        <dbReference type="ChEBI" id="CHEBI:28115"/>
    </cofactor>
</comment>
<dbReference type="Gene3D" id="3.40.50.280">
    <property type="entry name" value="Cobalamin-binding domain"/>
    <property type="match status" value="1"/>
</dbReference>
<protein>
    <recommendedName>
        <fullName evidence="8">Methionine synthase</fullName>
        <ecNumber evidence="7">2.1.1.13</ecNumber>
    </recommendedName>
    <alternativeName>
        <fullName evidence="19">5-methyltetrahydrofolate--homocysteine methyltransferase</fullName>
    </alternativeName>
</protein>
<keyword evidence="11" id="KW-0846">Cobalamin</keyword>
<dbReference type="InterPro" id="IPR050554">
    <property type="entry name" value="Met_Synthase/Corrinoid"/>
</dbReference>
<dbReference type="Gene3D" id="3.20.20.20">
    <property type="entry name" value="Dihydropteroate synthase-like"/>
    <property type="match status" value="1"/>
</dbReference>
<dbReference type="PROSITE" id="PS51337">
    <property type="entry name" value="B12_BINDING_NTER"/>
    <property type="match status" value="1"/>
</dbReference>
<dbReference type="InterPro" id="IPR006158">
    <property type="entry name" value="Cobalamin-bd"/>
</dbReference>
<evidence type="ECO:0000256" key="6">
    <source>
        <dbReference type="ARBA" id="ARBA00010854"/>
    </source>
</evidence>
<keyword evidence="14 20" id="KW-0479">Metal-binding</keyword>
<dbReference type="FunFam" id="3.40.50.280:FF:000003">
    <property type="entry name" value="Dimethylamine methyltransferase corrinoid protein"/>
    <property type="match status" value="1"/>
</dbReference>
<evidence type="ECO:0000256" key="4">
    <source>
        <dbReference type="ARBA" id="ARBA00005178"/>
    </source>
</evidence>
<evidence type="ECO:0000256" key="7">
    <source>
        <dbReference type="ARBA" id="ARBA00012032"/>
    </source>
</evidence>
<evidence type="ECO:0000256" key="16">
    <source>
        <dbReference type="ARBA" id="ARBA00023167"/>
    </source>
</evidence>
<dbReference type="InterPro" id="IPR036589">
    <property type="entry name" value="HCY_dom_sf"/>
</dbReference>
<dbReference type="InterPro" id="IPR036724">
    <property type="entry name" value="Cobalamin-bd_sf"/>
</dbReference>
<evidence type="ECO:0000256" key="11">
    <source>
        <dbReference type="ARBA" id="ARBA00022628"/>
    </source>
</evidence>
<feature type="binding site" evidence="20">
    <location>
        <position position="205"/>
    </location>
    <ligand>
        <name>Zn(2+)</name>
        <dbReference type="ChEBI" id="CHEBI:29105"/>
    </ligand>
</feature>
<evidence type="ECO:0000256" key="19">
    <source>
        <dbReference type="ARBA" id="ARBA00031040"/>
    </source>
</evidence>
<keyword evidence="15 20" id="KW-0862">Zinc</keyword>
<evidence type="ECO:0000256" key="10">
    <source>
        <dbReference type="ARBA" id="ARBA00022605"/>
    </source>
</evidence>
<dbReference type="GO" id="GO:0008705">
    <property type="term" value="F:methionine synthase activity"/>
    <property type="evidence" value="ECO:0007669"/>
    <property type="project" value="UniProtKB-EC"/>
</dbReference>
<evidence type="ECO:0000256" key="13">
    <source>
        <dbReference type="ARBA" id="ARBA00022691"/>
    </source>
</evidence>
<dbReference type="Gene3D" id="1.10.1240.10">
    <property type="entry name" value="Methionine synthase domain"/>
    <property type="match status" value="1"/>
</dbReference>
<dbReference type="GO" id="GO:0046872">
    <property type="term" value="F:metal ion binding"/>
    <property type="evidence" value="ECO:0007669"/>
    <property type="project" value="UniProtKB-KW"/>
</dbReference>
<evidence type="ECO:0000256" key="12">
    <source>
        <dbReference type="ARBA" id="ARBA00022679"/>
    </source>
</evidence>
<evidence type="ECO:0000256" key="8">
    <source>
        <dbReference type="ARBA" id="ARBA00013998"/>
    </source>
</evidence>
<reference evidence="25" key="2">
    <citation type="submission" date="2021-04" db="EMBL/GenBank/DDBJ databases">
        <authorList>
            <person name="Gilroy R."/>
        </authorList>
    </citation>
    <scope>NUCLEOTIDE SEQUENCE</scope>
    <source>
        <strain evidence="25">ChiBcec16-3735</strain>
    </source>
</reference>
<evidence type="ECO:0000256" key="9">
    <source>
        <dbReference type="ARBA" id="ARBA00022603"/>
    </source>
</evidence>
<dbReference type="SUPFAM" id="SSF51717">
    <property type="entry name" value="Dihydropteroate synthetase-like"/>
    <property type="match status" value="1"/>
</dbReference>
<feature type="domain" description="Hcy-binding" evidence="21">
    <location>
        <begin position="1"/>
        <end position="285"/>
    </location>
</feature>
<evidence type="ECO:0000256" key="15">
    <source>
        <dbReference type="ARBA" id="ARBA00022833"/>
    </source>
</evidence>
<dbReference type="GO" id="GO:0050667">
    <property type="term" value="P:homocysteine metabolic process"/>
    <property type="evidence" value="ECO:0007669"/>
    <property type="project" value="TreeGrafter"/>
</dbReference>
<sequence>MRAEELFRTRETVLLDGAMGTMLQAAGLPLGARPEALNLEDPALIESIHARYAAAGSRILCANTFGASAHKLAGSGYTVEQVVDAAIRCARRAAQPYGSLVALDIGPLGELLEPAGTLPFEEAVEAFAEIVRAGAAAGADLILCETFTDLYELKAALLACRETCGLPVLASMSFEAGGRTFTGCGVESFAAAARGLGADALGINCSLGPKEILPMARALCGAVPGDYPVFVKPNAGLPRADGSGYDITPQLFAMQMKPYRELGLFAAGGCCGTTPDFIRALHRVFDGCAVGREARPLPSVLCTPVQRVVVDGITVVGERINPTGKKRFQQALREGDMDYVLAQAISQAESGAAVLDVNVGAPGVDEPALMEQVVKALQSVVSLPLQLDSSNAAALERGLRVYNGKPIVNSVNGEQAVLDKLLPLCKKYGAAVVGLTMDEQGIPKTAAGRVAIAARIRDAALAAGIPLEDIYIDCLTLTASAQQEDVMATLDALRACKEELGVRTVLGVSNISFGLPCRPYLNTAFLTMAMYAGLDLAIMNPASEEMMGAVYAYGVLSGRDKQSGRYIARYAGRTMPSQAAQPLPAQGEAAAMGQTEPGGPYAPLMKAVEQGLKGEAAAHTRALLAGHEPLDLVDHALIPALDAVGAGYEKGTLFLPQLLQSASAAQAAFEEIKAAVAKNGAPGSSKGKIVLATVKGDVHDIGKNIVRVILENYGFEVLDLGRDVPPEKVVEAVRESGARLVGLSALMTTTLKSMAETIEALHKAKLDCKVMVGGAVLTERYALEIGADWYAKDAKRSADIAKEFYHVS</sequence>
<dbReference type="Gene3D" id="3.20.20.330">
    <property type="entry name" value="Homocysteine-binding-like domain"/>
    <property type="match status" value="1"/>
</dbReference>
<keyword evidence="10" id="KW-0028">Amino-acid biosynthesis</keyword>
<dbReference type="SUPFAM" id="SSF82282">
    <property type="entry name" value="Homocysteine S-methyltransferase"/>
    <property type="match status" value="1"/>
</dbReference>
<comment type="function">
    <text evidence="18">Catalyzes the transfer of a methyl group from methyl-cobalamin to homocysteine, yielding enzyme-bound cob(I)alamin and methionine. Subsequently, remethylates the cofactor using methyltetrahydrofolate.</text>
</comment>
<dbReference type="PROSITE" id="PS50970">
    <property type="entry name" value="HCY"/>
    <property type="match status" value="1"/>
</dbReference>
<dbReference type="InterPro" id="IPR017215">
    <property type="entry name" value="MetH_bac"/>
</dbReference>
<evidence type="ECO:0000256" key="14">
    <source>
        <dbReference type="ARBA" id="ARBA00022723"/>
    </source>
</evidence>
<dbReference type="Pfam" id="PF02607">
    <property type="entry name" value="B12-binding_2"/>
    <property type="match status" value="1"/>
</dbReference>
<organism evidence="25 26">
    <name type="scientific">Candidatus Faecalibacterium gallistercoris</name>
    <dbReference type="NCBI Taxonomy" id="2838579"/>
    <lineage>
        <taxon>Bacteria</taxon>
        <taxon>Bacillati</taxon>
        <taxon>Bacillota</taxon>
        <taxon>Clostridia</taxon>
        <taxon>Eubacteriales</taxon>
        <taxon>Oscillospiraceae</taxon>
        <taxon>Faecalibacterium</taxon>
    </lineage>
</organism>
<feature type="domain" description="B12-binding" evidence="23">
    <location>
        <begin position="686"/>
        <end position="808"/>
    </location>
</feature>
<evidence type="ECO:0000313" key="25">
    <source>
        <dbReference type="EMBL" id="HIZ57155.1"/>
    </source>
</evidence>
<keyword evidence="17" id="KW-0170">Cobalt</keyword>
<feature type="binding site" evidence="20">
    <location>
        <position position="271"/>
    </location>
    <ligand>
        <name>Zn(2+)</name>
        <dbReference type="ChEBI" id="CHEBI:29105"/>
    </ligand>
</feature>
<evidence type="ECO:0000256" key="1">
    <source>
        <dbReference type="ARBA" id="ARBA00001700"/>
    </source>
</evidence>
<dbReference type="NCBIfam" id="NF005719">
    <property type="entry name" value="PRK07535.1"/>
    <property type="match status" value="1"/>
</dbReference>
<dbReference type="Pfam" id="PF00809">
    <property type="entry name" value="Pterin_bind"/>
    <property type="match status" value="1"/>
</dbReference>
<dbReference type="GO" id="GO:0046653">
    <property type="term" value="P:tetrahydrofolate metabolic process"/>
    <property type="evidence" value="ECO:0007669"/>
    <property type="project" value="TreeGrafter"/>
</dbReference>
<keyword evidence="16" id="KW-0486">Methionine biosynthesis</keyword>
<comment type="catalytic activity">
    <reaction evidence="1">
        <text>(6S)-5-methyl-5,6,7,8-tetrahydrofolate + L-homocysteine = (6S)-5,6,7,8-tetrahydrofolate + L-methionine</text>
        <dbReference type="Rhea" id="RHEA:11172"/>
        <dbReference type="ChEBI" id="CHEBI:18608"/>
        <dbReference type="ChEBI" id="CHEBI:57453"/>
        <dbReference type="ChEBI" id="CHEBI:57844"/>
        <dbReference type="ChEBI" id="CHEBI:58199"/>
        <dbReference type="EC" id="2.1.1.13"/>
    </reaction>
</comment>
<evidence type="ECO:0000256" key="2">
    <source>
        <dbReference type="ARBA" id="ARBA00001947"/>
    </source>
</evidence>
<comment type="similarity">
    <text evidence="6">Belongs to the methylamine corrinoid protein family.</text>
</comment>
<dbReference type="SMART" id="SM01018">
    <property type="entry name" value="B12-binding_2"/>
    <property type="match status" value="1"/>
</dbReference>
<keyword evidence="12 20" id="KW-0808">Transferase</keyword>
<dbReference type="PROSITE" id="PS51332">
    <property type="entry name" value="B12_BINDING"/>
    <property type="match status" value="1"/>
</dbReference>
<evidence type="ECO:0000256" key="5">
    <source>
        <dbReference type="ARBA" id="ARBA00010398"/>
    </source>
</evidence>
<evidence type="ECO:0000313" key="26">
    <source>
        <dbReference type="Proteomes" id="UP000824065"/>
    </source>
</evidence>
<comment type="cofactor">
    <cofactor evidence="2 20">
        <name>Zn(2+)</name>
        <dbReference type="ChEBI" id="CHEBI:29105"/>
    </cofactor>
</comment>
<feature type="domain" description="B12-binding N-terminal" evidence="24">
    <location>
        <begin position="591"/>
        <end position="684"/>
    </location>
</feature>
<evidence type="ECO:0000256" key="18">
    <source>
        <dbReference type="ARBA" id="ARBA00025552"/>
    </source>
</evidence>
<gene>
    <name evidence="25" type="ORF">H9725_00985</name>
</gene>
<reference evidence="25" key="1">
    <citation type="journal article" date="2021" name="PeerJ">
        <title>Extensive microbial diversity within the chicken gut microbiome revealed by metagenomics and culture.</title>
        <authorList>
            <person name="Gilroy R."/>
            <person name="Ravi A."/>
            <person name="Getino M."/>
            <person name="Pursley I."/>
            <person name="Horton D.L."/>
            <person name="Alikhan N.F."/>
            <person name="Baker D."/>
            <person name="Gharbi K."/>
            <person name="Hall N."/>
            <person name="Watson M."/>
            <person name="Adriaenssens E.M."/>
            <person name="Foster-Nyarko E."/>
            <person name="Jarju S."/>
            <person name="Secka A."/>
            <person name="Antonio M."/>
            <person name="Oren A."/>
            <person name="Chaudhuri R.R."/>
            <person name="La Ragione R."/>
            <person name="Hildebrand F."/>
            <person name="Pallen M.J."/>
        </authorList>
    </citation>
    <scope>NUCLEOTIDE SEQUENCE</scope>
    <source>
        <strain evidence="25">ChiBcec16-3735</strain>
    </source>
</reference>
<evidence type="ECO:0000256" key="17">
    <source>
        <dbReference type="ARBA" id="ARBA00023285"/>
    </source>
</evidence>
<dbReference type="AlphaFoldDB" id="A0A9D2FDQ8"/>
<evidence type="ECO:0000259" key="23">
    <source>
        <dbReference type="PROSITE" id="PS51332"/>
    </source>
</evidence>
<comment type="similarity">
    <text evidence="5">Belongs to the vitamin-B12 dependent methionine synthase family.</text>
</comment>
<dbReference type="GO" id="GO:0005829">
    <property type="term" value="C:cytosol"/>
    <property type="evidence" value="ECO:0007669"/>
    <property type="project" value="TreeGrafter"/>
</dbReference>
<dbReference type="SUPFAM" id="SSF47644">
    <property type="entry name" value="Methionine synthase domain"/>
    <property type="match status" value="1"/>
</dbReference>
<dbReference type="InterPro" id="IPR003726">
    <property type="entry name" value="HCY_dom"/>
</dbReference>
<dbReference type="InterPro" id="IPR000489">
    <property type="entry name" value="Pterin-binding_dom"/>
</dbReference>
<dbReference type="PANTHER" id="PTHR45833:SF1">
    <property type="entry name" value="METHIONINE SYNTHASE"/>
    <property type="match status" value="1"/>
</dbReference>
<evidence type="ECO:0000259" key="24">
    <source>
        <dbReference type="PROSITE" id="PS51337"/>
    </source>
</evidence>
<evidence type="ECO:0000259" key="21">
    <source>
        <dbReference type="PROSITE" id="PS50970"/>
    </source>
</evidence>
<dbReference type="SUPFAM" id="SSF52242">
    <property type="entry name" value="Cobalamin (vitamin B12)-binding domain"/>
    <property type="match status" value="1"/>
</dbReference>
<feature type="binding site" evidence="20">
    <location>
        <position position="270"/>
    </location>
    <ligand>
        <name>Zn(2+)</name>
        <dbReference type="ChEBI" id="CHEBI:29105"/>
    </ligand>
</feature>
<dbReference type="PROSITE" id="PS50972">
    <property type="entry name" value="PTERIN_BINDING"/>
    <property type="match status" value="1"/>
</dbReference>
<dbReference type="PANTHER" id="PTHR45833">
    <property type="entry name" value="METHIONINE SYNTHASE"/>
    <property type="match status" value="1"/>
</dbReference>
<dbReference type="InterPro" id="IPR011005">
    <property type="entry name" value="Dihydropteroate_synth-like_sf"/>
</dbReference>
<dbReference type="InterPro" id="IPR003759">
    <property type="entry name" value="Cbl-bd_cap"/>
</dbReference>
<keyword evidence="9 20" id="KW-0489">Methyltransferase</keyword>
<dbReference type="GO" id="GO:0031419">
    <property type="term" value="F:cobalamin binding"/>
    <property type="evidence" value="ECO:0007669"/>
    <property type="project" value="UniProtKB-KW"/>
</dbReference>
<dbReference type="Pfam" id="PF02310">
    <property type="entry name" value="B12-binding"/>
    <property type="match status" value="1"/>
</dbReference>
<dbReference type="Pfam" id="PF02574">
    <property type="entry name" value="S-methyl_trans"/>
    <property type="match status" value="1"/>
</dbReference>
<keyword evidence="13" id="KW-0949">S-adenosyl-L-methionine</keyword>
<evidence type="ECO:0000259" key="22">
    <source>
        <dbReference type="PROSITE" id="PS50972"/>
    </source>
</evidence>
<dbReference type="Proteomes" id="UP000824065">
    <property type="component" value="Unassembled WGS sequence"/>
</dbReference>
<evidence type="ECO:0000256" key="3">
    <source>
        <dbReference type="ARBA" id="ARBA00001956"/>
    </source>
</evidence>
<dbReference type="EC" id="2.1.1.13" evidence="7"/>
<evidence type="ECO:0000256" key="20">
    <source>
        <dbReference type="PROSITE-ProRule" id="PRU00333"/>
    </source>
</evidence>
<dbReference type="EMBL" id="DXBJ01000007">
    <property type="protein sequence ID" value="HIZ57155.1"/>
    <property type="molecule type" value="Genomic_DNA"/>
</dbReference>
<feature type="domain" description="Pterin-binding" evidence="22">
    <location>
        <begin position="313"/>
        <end position="557"/>
    </location>
</feature>
<dbReference type="PIRSF" id="PIRSF037472">
    <property type="entry name" value="DHPS_mtfrase"/>
    <property type="match status" value="1"/>
</dbReference>
<comment type="pathway">
    <text evidence="4">Amino-acid biosynthesis; L-methionine biosynthesis via de novo pathway; L-methionine from L-homocysteine (MetH route): step 1/1.</text>
</comment>
<proteinExistence type="inferred from homology"/>
<dbReference type="GO" id="GO:0032259">
    <property type="term" value="P:methylation"/>
    <property type="evidence" value="ECO:0007669"/>
    <property type="project" value="UniProtKB-KW"/>
</dbReference>
<name>A0A9D2FDQ8_9FIRM</name>
<comment type="caution">
    <text evidence="25">The sequence shown here is derived from an EMBL/GenBank/DDBJ whole genome shotgun (WGS) entry which is preliminary data.</text>
</comment>
<accession>A0A9D2FDQ8</accession>
<dbReference type="InterPro" id="IPR036594">
    <property type="entry name" value="Meth_synthase_dom"/>
</dbReference>